<feature type="domain" description="HemY N-terminal" evidence="11">
    <location>
        <begin position="26"/>
        <end position="132"/>
    </location>
</feature>
<evidence type="ECO:0000256" key="7">
    <source>
        <dbReference type="ARBA" id="ARBA00022989"/>
    </source>
</evidence>
<keyword evidence="5" id="KW-0997">Cell inner membrane</keyword>
<dbReference type="EMBL" id="JAJBZT010000002">
    <property type="protein sequence ID" value="MCB6182775.1"/>
    <property type="molecule type" value="Genomic_DNA"/>
</dbReference>
<dbReference type="InterPro" id="IPR010817">
    <property type="entry name" value="HemY_N"/>
</dbReference>
<evidence type="ECO:0000256" key="8">
    <source>
        <dbReference type="ARBA" id="ARBA00023136"/>
    </source>
</evidence>
<proteinExistence type="predicted"/>
<keyword evidence="8 10" id="KW-0472">Membrane</keyword>
<accession>A0ABS8D3K5</accession>
<comment type="subcellular location">
    <subcellularLocation>
        <location evidence="2">Cell inner membrane</location>
        <topology evidence="2">Multi-pass membrane protein</topology>
    </subcellularLocation>
</comment>
<evidence type="ECO:0000256" key="4">
    <source>
        <dbReference type="ARBA" id="ARBA00022475"/>
    </source>
</evidence>
<keyword evidence="13" id="KW-1185">Reference proteome</keyword>
<keyword evidence="7 10" id="KW-1133">Transmembrane helix</keyword>
<keyword evidence="6 10" id="KW-0812">Transmembrane</keyword>
<keyword evidence="9" id="KW-0627">Porphyrin biosynthesis</keyword>
<evidence type="ECO:0000313" key="13">
    <source>
        <dbReference type="Proteomes" id="UP001165395"/>
    </source>
</evidence>
<protein>
    <recommendedName>
        <fullName evidence="11">HemY N-terminal domain-containing protein</fullName>
    </recommendedName>
</protein>
<evidence type="ECO:0000256" key="1">
    <source>
        <dbReference type="ARBA" id="ARBA00002962"/>
    </source>
</evidence>
<evidence type="ECO:0000256" key="5">
    <source>
        <dbReference type="ARBA" id="ARBA00022519"/>
    </source>
</evidence>
<evidence type="ECO:0000256" key="6">
    <source>
        <dbReference type="ARBA" id="ARBA00022692"/>
    </source>
</evidence>
<evidence type="ECO:0000256" key="2">
    <source>
        <dbReference type="ARBA" id="ARBA00004429"/>
    </source>
</evidence>
<dbReference type="Proteomes" id="UP001165395">
    <property type="component" value="Unassembled WGS sequence"/>
</dbReference>
<dbReference type="Gene3D" id="1.25.40.10">
    <property type="entry name" value="Tetratricopeptide repeat domain"/>
    <property type="match status" value="1"/>
</dbReference>
<reference evidence="12" key="1">
    <citation type="submission" date="2021-10" db="EMBL/GenBank/DDBJ databases">
        <title>The complete genome sequence of Leeia sp. TBRC 13508.</title>
        <authorList>
            <person name="Charoenyingcharoen P."/>
            <person name="Yukphan P."/>
        </authorList>
    </citation>
    <scope>NUCLEOTIDE SEQUENCE</scope>
    <source>
        <strain evidence="12">TBRC 13508</strain>
    </source>
</reference>
<evidence type="ECO:0000256" key="9">
    <source>
        <dbReference type="ARBA" id="ARBA00023244"/>
    </source>
</evidence>
<comment type="pathway">
    <text evidence="3">Porphyrin-containing compound metabolism; protoheme biosynthesis.</text>
</comment>
<dbReference type="SUPFAM" id="SSF48452">
    <property type="entry name" value="TPR-like"/>
    <property type="match status" value="1"/>
</dbReference>
<evidence type="ECO:0000259" key="11">
    <source>
        <dbReference type="Pfam" id="PF07219"/>
    </source>
</evidence>
<keyword evidence="4" id="KW-1003">Cell membrane</keyword>
<sequence>MRALFWTLTLFALAVAFALLAKVNTGTAMIHIPHYFNIEIPLNALVVLIIIAFSLVYFLIRAIVTTVALPTKVKKFHAERKQAEANTAMQDALVAYFEGRHSRAERLASKALTLETKNKARAISALVAAAASDTIKNFGKRDEYLARSELAMEDTQLAKLMTIATLQVKAHQYAEALETIGNAQKIAPKLTSALRLELTARQKLGHHAQIPPLIEQLEKSEAINQPQAERMRRHALANQLADEIRDASQFKRFWNKLDSSLHTDPRLVSVASKKLNEWDDHEQAGDLVTKALETQWDAQLALAYAQPLEGMPNKECLRRIQQAEKWLQQHPGDASLLLTLGRLCKQQQLWGKSKSYLEASLAVADSAVTHIELARLLTQLEEHEEARLHFEAAASAVEEALAEES</sequence>
<feature type="transmembrane region" description="Helical" evidence="10">
    <location>
        <begin position="42"/>
        <end position="64"/>
    </location>
</feature>
<name>A0ABS8D3K5_9NEIS</name>
<evidence type="ECO:0000313" key="12">
    <source>
        <dbReference type="EMBL" id="MCB6182775.1"/>
    </source>
</evidence>
<dbReference type="NCBIfam" id="TIGR00540">
    <property type="entry name" value="TPR_hemY_coli"/>
    <property type="match status" value="1"/>
</dbReference>
<comment type="caution">
    <text evidence="12">The sequence shown here is derived from an EMBL/GenBank/DDBJ whole genome shotgun (WGS) entry which is preliminary data.</text>
</comment>
<dbReference type="RefSeq" id="WP_227178847.1">
    <property type="nucleotide sequence ID" value="NZ_JAJBZT010000002.1"/>
</dbReference>
<organism evidence="12 13">
    <name type="scientific">Leeia speluncae</name>
    <dbReference type="NCBI Taxonomy" id="2884804"/>
    <lineage>
        <taxon>Bacteria</taxon>
        <taxon>Pseudomonadati</taxon>
        <taxon>Pseudomonadota</taxon>
        <taxon>Betaproteobacteria</taxon>
        <taxon>Neisseriales</taxon>
        <taxon>Leeiaceae</taxon>
        <taxon>Leeia</taxon>
    </lineage>
</organism>
<dbReference type="Pfam" id="PF07219">
    <property type="entry name" value="HemY_N"/>
    <property type="match status" value="1"/>
</dbReference>
<comment type="function">
    <text evidence="1">Involved in a late step of protoheme IX synthesis.</text>
</comment>
<dbReference type="InterPro" id="IPR005254">
    <property type="entry name" value="Heme_biosyn_assoc_TPR_pro"/>
</dbReference>
<evidence type="ECO:0000256" key="3">
    <source>
        <dbReference type="ARBA" id="ARBA00004744"/>
    </source>
</evidence>
<evidence type="ECO:0000256" key="10">
    <source>
        <dbReference type="SAM" id="Phobius"/>
    </source>
</evidence>
<dbReference type="InterPro" id="IPR011990">
    <property type="entry name" value="TPR-like_helical_dom_sf"/>
</dbReference>
<gene>
    <name evidence="12" type="ORF">LIN78_04325</name>
</gene>